<feature type="transmembrane region" description="Helical" evidence="6">
    <location>
        <begin position="112"/>
        <end position="133"/>
    </location>
</feature>
<keyword evidence="3 6" id="KW-0812">Transmembrane</keyword>
<accession>A0A0H4X1X2</accession>
<dbReference type="AlphaFoldDB" id="A0A0H4X1X2"/>
<evidence type="ECO:0000313" key="8">
    <source>
        <dbReference type="Proteomes" id="UP000009026"/>
    </source>
</evidence>
<name>A0A0H4X1X2_9BACT</name>
<dbReference type="GO" id="GO:0035435">
    <property type="term" value="P:phosphate ion transmembrane transport"/>
    <property type="evidence" value="ECO:0007669"/>
    <property type="project" value="TreeGrafter"/>
</dbReference>
<feature type="transmembrane region" description="Helical" evidence="6">
    <location>
        <begin position="311"/>
        <end position="332"/>
    </location>
</feature>
<dbReference type="KEGG" id="mym:A176_004770"/>
<evidence type="ECO:0000256" key="5">
    <source>
        <dbReference type="ARBA" id="ARBA00023136"/>
    </source>
</evidence>
<dbReference type="eggNOG" id="COG0306">
    <property type="taxonomic scope" value="Bacteria"/>
</dbReference>
<dbReference type="RefSeq" id="WP_002637239.1">
    <property type="nucleotide sequence ID" value="NZ_CP012109.1"/>
</dbReference>
<keyword evidence="5 6" id="KW-0472">Membrane</keyword>
<protein>
    <submittedName>
        <fullName evidence="7">Putative low-affinity inorganic phosphate transporter</fullName>
    </submittedName>
</protein>
<dbReference type="PANTHER" id="PTHR11101">
    <property type="entry name" value="PHOSPHATE TRANSPORTER"/>
    <property type="match status" value="1"/>
</dbReference>
<organism evidence="7 8">
    <name type="scientific">Pseudomyxococcus hansupus</name>
    <dbReference type="NCBI Taxonomy" id="1297742"/>
    <lineage>
        <taxon>Bacteria</taxon>
        <taxon>Pseudomonadati</taxon>
        <taxon>Myxococcota</taxon>
        <taxon>Myxococcia</taxon>
        <taxon>Myxococcales</taxon>
        <taxon>Cystobacterineae</taxon>
        <taxon>Myxococcaceae</taxon>
        <taxon>Pseudomyxococcus</taxon>
    </lineage>
</organism>
<dbReference type="Pfam" id="PF01384">
    <property type="entry name" value="PHO4"/>
    <property type="match status" value="1"/>
</dbReference>
<evidence type="ECO:0000256" key="2">
    <source>
        <dbReference type="ARBA" id="ARBA00022448"/>
    </source>
</evidence>
<dbReference type="GO" id="GO:0016020">
    <property type="term" value="C:membrane"/>
    <property type="evidence" value="ECO:0007669"/>
    <property type="project" value="UniProtKB-SubCell"/>
</dbReference>
<evidence type="ECO:0000313" key="7">
    <source>
        <dbReference type="EMBL" id="AKQ67858.1"/>
    </source>
</evidence>
<reference evidence="7 8" key="1">
    <citation type="journal article" date="2016" name="PLoS ONE">
        <title>Complete Genome Sequence and Comparative Genomics of a Novel Myxobacterium Myxococcus hansupus.</title>
        <authorList>
            <person name="Sharma G."/>
            <person name="Narwani T."/>
            <person name="Subramanian S."/>
        </authorList>
    </citation>
    <scope>NUCLEOTIDE SEQUENCE [LARGE SCALE GENOMIC DNA]</scope>
    <source>
        <strain evidence="8">mixupus</strain>
    </source>
</reference>
<dbReference type="EMBL" id="CP012109">
    <property type="protein sequence ID" value="AKQ67858.1"/>
    <property type="molecule type" value="Genomic_DNA"/>
</dbReference>
<dbReference type="PANTHER" id="PTHR11101:SF80">
    <property type="entry name" value="PHOSPHATE TRANSPORTER"/>
    <property type="match status" value="1"/>
</dbReference>
<feature type="transmembrane region" description="Helical" evidence="6">
    <location>
        <begin position="83"/>
        <end position="106"/>
    </location>
</feature>
<evidence type="ECO:0000256" key="4">
    <source>
        <dbReference type="ARBA" id="ARBA00022989"/>
    </source>
</evidence>
<sequence length="341" mass="35864">MLLAAVILIVAVALIFDFINGFHDAANSIATVVSTRVLSPNLAVAWAAFFNFVAAFGGGVHVANTMGKGIINFEMLRAEGPSAVLSVIFAALMGAIVWNLLTWWWGLPSSSSHALAGGMIGATLPVLGFAGLVGSGIAKIAAFIVLSPLIGMTLGISLMVLSTWVVHRQTPLKVDSWFRKLQLVSSAIFSYSHGTNDAQKVMGIIAVVLFGTIWKDRPFHIDWWMIISCHAAIALGTFFGGWRIVRTMGHSLTKLAPIGGFAAETGGGVTIIALAQLGIPVSTTHTITGAIVGVGSTKGWRAVKWGVAGRIIWAWVFTIPAAAITAAVVYGLTQLVVMLAS</sequence>
<evidence type="ECO:0000256" key="1">
    <source>
        <dbReference type="ARBA" id="ARBA00004141"/>
    </source>
</evidence>
<feature type="transmembrane region" description="Helical" evidence="6">
    <location>
        <begin position="140"/>
        <end position="166"/>
    </location>
</feature>
<keyword evidence="8" id="KW-1185">Reference proteome</keyword>
<keyword evidence="2" id="KW-0813">Transport</keyword>
<dbReference type="OrthoDB" id="9779554at2"/>
<feature type="transmembrane region" description="Helical" evidence="6">
    <location>
        <begin position="223"/>
        <end position="245"/>
    </location>
</feature>
<comment type="subcellular location">
    <subcellularLocation>
        <location evidence="1">Membrane</location>
        <topology evidence="1">Multi-pass membrane protein</topology>
    </subcellularLocation>
</comment>
<feature type="transmembrane region" description="Helical" evidence="6">
    <location>
        <begin position="44"/>
        <end position="63"/>
    </location>
</feature>
<keyword evidence="4 6" id="KW-1133">Transmembrane helix</keyword>
<dbReference type="PATRIC" id="fig|1297742.4.peg.4816"/>
<proteinExistence type="predicted"/>
<dbReference type="GO" id="GO:0005315">
    <property type="term" value="F:phosphate transmembrane transporter activity"/>
    <property type="evidence" value="ECO:0007669"/>
    <property type="project" value="InterPro"/>
</dbReference>
<dbReference type="Proteomes" id="UP000009026">
    <property type="component" value="Chromosome"/>
</dbReference>
<dbReference type="InterPro" id="IPR001204">
    <property type="entry name" value="Phos_transporter"/>
</dbReference>
<gene>
    <name evidence="7" type="ORF">A176_004770</name>
</gene>
<evidence type="ECO:0000256" key="3">
    <source>
        <dbReference type="ARBA" id="ARBA00022692"/>
    </source>
</evidence>
<dbReference type="STRING" id="1297742.A176_004770"/>
<evidence type="ECO:0000256" key="6">
    <source>
        <dbReference type="SAM" id="Phobius"/>
    </source>
</evidence>